<dbReference type="EMBL" id="VWPV01032690">
    <property type="protein sequence ID" value="NWH67076.1"/>
    <property type="molecule type" value="Genomic_DNA"/>
</dbReference>
<feature type="non-terminal residue" evidence="2">
    <location>
        <position position="90"/>
    </location>
</feature>
<evidence type="ECO:0000259" key="1">
    <source>
        <dbReference type="Pfam" id="PF14644"/>
    </source>
</evidence>
<name>A0A7K4JP60_GEOCA</name>
<dbReference type="InterPro" id="IPR027914">
    <property type="entry name" value="DUF4456"/>
</dbReference>
<dbReference type="Proteomes" id="UP000531151">
    <property type="component" value="Unassembled WGS sequence"/>
</dbReference>
<dbReference type="AlphaFoldDB" id="A0A7K4JP60"/>
<dbReference type="OrthoDB" id="431588at2759"/>
<accession>A0A7K4JP60</accession>
<reference evidence="2 3" key="1">
    <citation type="submission" date="2019-09" db="EMBL/GenBank/DDBJ databases">
        <title>Bird 10,000 Genomes (B10K) Project - Family phase.</title>
        <authorList>
            <person name="Zhang G."/>
        </authorList>
    </citation>
    <scope>NUCLEOTIDE SEQUENCE [LARGE SCALE GENOMIC DNA]</scope>
    <source>
        <strain evidence="2">B10K-CU-031-07</strain>
        <tissue evidence="2">Muscle</tissue>
    </source>
</reference>
<keyword evidence="3" id="KW-1185">Reference proteome</keyword>
<evidence type="ECO:0000313" key="2">
    <source>
        <dbReference type="EMBL" id="NWH67076.1"/>
    </source>
</evidence>
<organism evidence="2 3">
    <name type="scientific">Geococcyx californianus</name>
    <name type="common">Greater roadrunner</name>
    <name type="synonym">Saurothera californiana</name>
    <dbReference type="NCBI Taxonomy" id="8947"/>
    <lineage>
        <taxon>Eukaryota</taxon>
        <taxon>Metazoa</taxon>
        <taxon>Chordata</taxon>
        <taxon>Craniata</taxon>
        <taxon>Vertebrata</taxon>
        <taxon>Euteleostomi</taxon>
        <taxon>Archelosauria</taxon>
        <taxon>Archosauria</taxon>
        <taxon>Dinosauria</taxon>
        <taxon>Saurischia</taxon>
        <taxon>Theropoda</taxon>
        <taxon>Coelurosauria</taxon>
        <taxon>Aves</taxon>
        <taxon>Neognathae</taxon>
        <taxon>Neoaves</taxon>
        <taxon>Otidimorphae</taxon>
        <taxon>Cuculiformes</taxon>
        <taxon>Neomorphidae</taxon>
        <taxon>Geococcyx</taxon>
    </lineage>
</organism>
<feature type="non-terminal residue" evidence="2">
    <location>
        <position position="1"/>
    </location>
</feature>
<proteinExistence type="predicted"/>
<dbReference type="Pfam" id="PF14644">
    <property type="entry name" value="DUF4456"/>
    <property type="match status" value="1"/>
</dbReference>
<evidence type="ECO:0000313" key="3">
    <source>
        <dbReference type="Proteomes" id="UP000531151"/>
    </source>
</evidence>
<comment type="caution">
    <text evidence="2">The sequence shown here is derived from an EMBL/GenBank/DDBJ whole genome shotgun (WGS) entry which is preliminary data.</text>
</comment>
<protein>
    <submittedName>
        <fullName evidence="2">CC180 protein</fullName>
    </submittedName>
</protein>
<feature type="domain" description="DUF4456" evidence="1">
    <location>
        <begin position="2"/>
        <end position="90"/>
    </location>
</feature>
<sequence>IPKDLPESFERCVEAFKKSLLSYKSQTDDYYNSCLIEFQDQVKWFEKQLPYVSRLAVETLFREHEQKLSSSTAQIQHFFNERLEVWQKLK</sequence>
<gene>
    <name evidence="2" type="primary">Ccdc180_1</name>
    <name evidence="2" type="ORF">GEOCAL_R06401</name>
</gene>